<evidence type="ECO:0000313" key="7">
    <source>
        <dbReference type="EMBL" id="KPI85416.1"/>
    </source>
</evidence>
<dbReference type="VEuPathDB" id="TriTrypDB:Lsey_0188_0010"/>
<proteinExistence type="predicted"/>
<dbReference type="SUPFAM" id="SSF57903">
    <property type="entry name" value="FYVE/PHD zinc finger"/>
    <property type="match status" value="1"/>
</dbReference>
<organism evidence="7 8">
    <name type="scientific">Leptomonas seymouri</name>
    <dbReference type="NCBI Taxonomy" id="5684"/>
    <lineage>
        <taxon>Eukaryota</taxon>
        <taxon>Discoba</taxon>
        <taxon>Euglenozoa</taxon>
        <taxon>Kinetoplastea</taxon>
        <taxon>Metakinetoplastina</taxon>
        <taxon>Trypanosomatida</taxon>
        <taxon>Trypanosomatidae</taxon>
        <taxon>Leishmaniinae</taxon>
        <taxon>Leptomonas</taxon>
    </lineage>
</organism>
<evidence type="ECO:0000256" key="1">
    <source>
        <dbReference type="ARBA" id="ARBA00022723"/>
    </source>
</evidence>
<feature type="region of interest" description="Disordered" evidence="5">
    <location>
        <begin position="98"/>
        <end position="119"/>
    </location>
</feature>
<feature type="non-terminal residue" evidence="7">
    <location>
        <position position="227"/>
    </location>
</feature>
<dbReference type="Pfam" id="PF01363">
    <property type="entry name" value="FYVE"/>
    <property type="match status" value="1"/>
</dbReference>
<dbReference type="OMA" id="RCGIVIC"/>
<dbReference type="InterPro" id="IPR000306">
    <property type="entry name" value="Znf_FYVE"/>
</dbReference>
<dbReference type="AlphaFoldDB" id="A0A0N0P4K9"/>
<dbReference type="GO" id="GO:0008270">
    <property type="term" value="F:zinc ion binding"/>
    <property type="evidence" value="ECO:0007669"/>
    <property type="project" value="UniProtKB-KW"/>
</dbReference>
<sequence>MATQPIGRVVPQEQWQPTQHAKVCQFQDCGDQFGFFSSKYNCHRCGIVICKTCASTTTVIPGYYNSTAVPVCPRCHQLIERLKQRGPSTPGYVVHSTTVSTTAPRTSPTPAAAASSRTKHITDDDIAALHNIIETLQNALIEEQQKTAAASTNTDPELQSLKDENEAMKDTLRLLQQQLHQQDQRSNKNQPHTTELQRRLDAATQERASLAEQHAAAQQQAEADVAA</sequence>
<evidence type="ECO:0000256" key="5">
    <source>
        <dbReference type="SAM" id="MobiDB-lite"/>
    </source>
</evidence>
<feature type="domain" description="FYVE-type" evidence="6">
    <location>
        <begin position="29"/>
        <end position="80"/>
    </location>
</feature>
<keyword evidence="8" id="KW-1185">Reference proteome</keyword>
<dbReference type="InterPro" id="IPR017455">
    <property type="entry name" value="Znf_FYVE-rel"/>
</dbReference>
<evidence type="ECO:0000259" key="6">
    <source>
        <dbReference type="PROSITE" id="PS50178"/>
    </source>
</evidence>
<keyword evidence="3" id="KW-0862">Zinc</keyword>
<comment type="caution">
    <text evidence="7">The sequence shown here is derived from an EMBL/GenBank/DDBJ whole genome shotgun (WGS) entry which is preliminary data.</text>
</comment>
<keyword evidence="1" id="KW-0479">Metal-binding</keyword>
<gene>
    <name evidence="7" type="ORF">ABL78_5506</name>
</gene>
<dbReference type="PANTHER" id="PTHR46603">
    <property type="entry name" value="ABSCISSION/NOCUT CHECKPOINT REGULATOR"/>
    <property type="match status" value="1"/>
</dbReference>
<evidence type="ECO:0000256" key="3">
    <source>
        <dbReference type="ARBA" id="ARBA00022833"/>
    </source>
</evidence>
<dbReference type="CDD" id="cd00065">
    <property type="entry name" value="FYVE_like_SF"/>
    <property type="match status" value="1"/>
</dbReference>
<protein>
    <recommendedName>
        <fullName evidence="6">FYVE-type domain-containing protein</fullName>
    </recommendedName>
</protein>
<evidence type="ECO:0000256" key="2">
    <source>
        <dbReference type="ARBA" id="ARBA00022771"/>
    </source>
</evidence>
<dbReference type="EMBL" id="LJSK01000188">
    <property type="protein sequence ID" value="KPI85416.1"/>
    <property type="molecule type" value="Genomic_DNA"/>
</dbReference>
<dbReference type="OrthoDB" id="267897at2759"/>
<dbReference type="Gene3D" id="3.30.40.10">
    <property type="entry name" value="Zinc/RING finger domain, C3HC4 (zinc finger)"/>
    <property type="match status" value="1"/>
</dbReference>
<dbReference type="InterPro" id="IPR013083">
    <property type="entry name" value="Znf_RING/FYVE/PHD"/>
</dbReference>
<keyword evidence="2 4" id="KW-0863">Zinc-finger</keyword>
<feature type="compositionally biased region" description="Low complexity" evidence="5">
    <location>
        <begin position="206"/>
        <end position="227"/>
    </location>
</feature>
<name>A0A0N0P4K9_LEPSE</name>
<dbReference type="Proteomes" id="UP000038009">
    <property type="component" value="Unassembled WGS sequence"/>
</dbReference>
<dbReference type="PANTHER" id="PTHR46603:SF1">
    <property type="entry name" value="ABSCISSION_NOCUT CHECKPOINT REGULATOR"/>
    <property type="match status" value="1"/>
</dbReference>
<feature type="region of interest" description="Disordered" evidence="5">
    <location>
        <begin position="178"/>
        <end position="227"/>
    </location>
</feature>
<dbReference type="PROSITE" id="PS50178">
    <property type="entry name" value="ZF_FYVE"/>
    <property type="match status" value="1"/>
</dbReference>
<evidence type="ECO:0000313" key="8">
    <source>
        <dbReference type="Proteomes" id="UP000038009"/>
    </source>
</evidence>
<dbReference type="InterPro" id="IPR011011">
    <property type="entry name" value="Znf_FYVE_PHD"/>
</dbReference>
<dbReference type="SMART" id="SM00064">
    <property type="entry name" value="FYVE"/>
    <property type="match status" value="1"/>
</dbReference>
<reference evidence="7 8" key="1">
    <citation type="journal article" date="2015" name="PLoS Pathog.">
        <title>Leptomonas seymouri: Adaptations to the Dixenous Life Cycle Analyzed by Genome Sequencing, Transcriptome Profiling and Co-infection with Leishmania donovani.</title>
        <authorList>
            <person name="Kraeva N."/>
            <person name="Butenko A."/>
            <person name="Hlavacova J."/>
            <person name="Kostygov A."/>
            <person name="Myskova J."/>
            <person name="Grybchuk D."/>
            <person name="Lestinova T."/>
            <person name="Votypka J."/>
            <person name="Volf P."/>
            <person name="Opperdoes F."/>
            <person name="Flegontov P."/>
            <person name="Lukes J."/>
            <person name="Yurchenko V."/>
        </authorList>
    </citation>
    <scope>NUCLEOTIDE SEQUENCE [LARGE SCALE GENOMIC DNA]</scope>
    <source>
        <strain evidence="7 8">ATCC 30220</strain>
    </source>
</reference>
<feature type="compositionally biased region" description="Low complexity" evidence="5">
    <location>
        <begin position="98"/>
        <end position="116"/>
    </location>
</feature>
<accession>A0A0N0P4K9</accession>
<evidence type="ECO:0000256" key="4">
    <source>
        <dbReference type="PROSITE-ProRule" id="PRU00091"/>
    </source>
</evidence>